<proteinExistence type="predicted"/>
<organism evidence="2 3">
    <name type="scientific">Stieleria neptunia</name>
    <dbReference type="NCBI Taxonomy" id="2527979"/>
    <lineage>
        <taxon>Bacteria</taxon>
        <taxon>Pseudomonadati</taxon>
        <taxon>Planctomycetota</taxon>
        <taxon>Planctomycetia</taxon>
        <taxon>Pirellulales</taxon>
        <taxon>Pirellulaceae</taxon>
        <taxon>Stieleria</taxon>
    </lineage>
</organism>
<dbReference type="KEGG" id="snep:Enr13x_49690"/>
<accession>A0A518HW69</accession>
<sequence length="58" mass="6438" precursor="true">MTFIRIAVALLMTGLSTQAIAEDLSPEKLQFFESEIRPVLVRECYGCHSNKAGRTHAS</sequence>
<protein>
    <recommendedName>
        <fullName evidence="4">Cytochrome C Planctomycete-type domain-containing protein</fullName>
    </recommendedName>
</protein>
<dbReference type="RefSeq" id="WP_231744485.1">
    <property type="nucleotide sequence ID" value="NZ_CP037423.1"/>
</dbReference>
<feature type="chain" id="PRO_5021947222" description="Cytochrome C Planctomycete-type domain-containing protein" evidence="1">
    <location>
        <begin position="22"/>
        <end position="58"/>
    </location>
</feature>
<evidence type="ECO:0000313" key="2">
    <source>
        <dbReference type="EMBL" id="QDV45096.1"/>
    </source>
</evidence>
<evidence type="ECO:0000256" key="1">
    <source>
        <dbReference type="SAM" id="SignalP"/>
    </source>
</evidence>
<dbReference type="Proteomes" id="UP000319004">
    <property type="component" value="Chromosome"/>
</dbReference>
<keyword evidence="1" id="KW-0732">Signal</keyword>
<dbReference type="EMBL" id="CP037423">
    <property type="protein sequence ID" value="QDV45096.1"/>
    <property type="molecule type" value="Genomic_DNA"/>
</dbReference>
<evidence type="ECO:0008006" key="4">
    <source>
        <dbReference type="Google" id="ProtNLM"/>
    </source>
</evidence>
<evidence type="ECO:0000313" key="3">
    <source>
        <dbReference type="Proteomes" id="UP000319004"/>
    </source>
</evidence>
<dbReference type="AlphaFoldDB" id="A0A518HW69"/>
<feature type="signal peptide" evidence="1">
    <location>
        <begin position="1"/>
        <end position="21"/>
    </location>
</feature>
<keyword evidence="3" id="KW-1185">Reference proteome</keyword>
<gene>
    <name evidence="2" type="ORF">Enr13x_49690</name>
</gene>
<reference evidence="2 3" key="1">
    <citation type="submission" date="2019-03" db="EMBL/GenBank/DDBJ databases">
        <title>Deep-cultivation of Planctomycetes and their phenomic and genomic characterization uncovers novel biology.</title>
        <authorList>
            <person name="Wiegand S."/>
            <person name="Jogler M."/>
            <person name="Boedeker C."/>
            <person name="Pinto D."/>
            <person name="Vollmers J."/>
            <person name="Rivas-Marin E."/>
            <person name="Kohn T."/>
            <person name="Peeters S.H."/>
            <person name="Heuer A."/>
            <person name="Rast P."/>
            <person name="Oberbeckmann S."/>
            <person name="Bunk B."/>
            <person name="Jeske O."/>
            <person name="Meyerdierks A."/>
            <person name="Storesund J.E."/>
            <person name="Kallscheuer N."/>
            <person name="Luecker S."/>
            <person name="Lage O.M."/>
            <person name="Pohl T."/>
            <person name="Merkel B.J."/>
            <person name="Hornburger P."/>
            <person name="Mueller R.-W."/>
            <person name="Bruemmer F."/>
            <person name="Labrenz M."/>
            <person name="Spormann A.M."/>
            <person name="Op den Camp H."/>
            <person name="Overmann J."/>
            <person name="Amann R."/>
            <person name="Jetten M.S.M."/>
            <person name="Mascher T."/>
            <person name="Medema M.H."/>
            <person name="Devos D.P."/>
            <person name="Kaster A.-K."/>
            <person name="Ovreas L."/>
            <person name="Rohde M."/>
            <person name="Galperin M.Y."/>
            <person name="Jogler C."/>
        </authorList>
    </citation>
    <scope>NUCLEOTIDE SEQUENCE [LARGE SCALE GENOMIC DNA]</scope>
    <source>
        <strain evidence="2 3">Enr13</strain>
    </source>
</reference>
<name>A0A518HW69_9BACT</name>